<evidence type="ECO:0000313" key="1">
    <source>
        <dbReference type="EMBL" id="GIY00966.1"/>
    </source>
</evidence>
<reference evidence="1 2" key="1">
    <citation type="submission" date="2021-06" db="EMBL/GenBank/DDBJ databases">
        <title>Caerostris extrusa draft genome.</title>
        <authorList>
            <person name="Kono N."/>
            <person name="Arakawa K."/>
        </authorList>
    </citation>
    <scope>NUCLEOTIDE SEQUENCE [LARGE SCALE GENOMIC DNA]</scope>
</reference>
<keyword evidence="2" id="KW-1185">Reference proteome</keyword>
<proteinExistence type="predicted"/>
<dbReference type="Proteomes" id="UP001054945">
    <property type="component" value="Unassembled WGS sequence"/>
</dbReference>
<dbReference type="EMBL" id="BPLR01005242">
    <property type="protein sequence ID" value="GIY00966.1"/>
    <property type="molecule type" value="Genomic_DNA"/>
</dbReference>
<protein>
    <submittedName>
        <fullName evidence="1">Uncharacterized protein</fullName>
    </submittedName>
</protein>
<name>A0AAV4PXB9_CAEEX</name>
<comment type="caution">
    <text evidence="1">The sequence shown here is derived from an EMBL/GenBank/DDBJ whole genome shotgun (WGS) entry which is preliminary data.</text>
</comment>
<accession>A0AAV4PXB9</accession>
<sequence>MVELRHCVCPFFHSSALCIEFNALEYDEALEKKMSFFPFAEARAAGPNGSDLEIESTQRVNHATDEGRSFSKYNPAQWTLLLFPLPKSHFQNCPTGQDAQLTVPQFLKFF</sequence>
<gene>
    <name evidence="1" type="ORF">CEXT_606061</name>
</gene>
<dbReference type="AlphaFoldDB" id="A0AAV4PXB9"/>
<organism evidence="1 2">
    <name type="scientific">Caerostris extrusa</name>
    <name type="common">Bark spider</name>
    <name type="synonym">Caerostris bankana</name>
    <dbReference type="NCBI Taxonomy" id="172846"/>
    <lineage>
        <taxon>Eukaryota</taxon>
        <taxon>Metazoa</taxon>
        <taxon>Ecdysozoa</taxon>
        <taxon>Arthropoda</taxon>
        <taxon>Chelicerata</taxon>
        <taxon>Arachnida</taxon>
        <taxon>Araneae</taxon>
        <taxon>Araneomorphae</taxon>
        <taxon>Entelegynae</taxon>
        <taxon>Araneoidea</taxon>
        <taxon>Araneidae</taxon>
        <taxon>Caerostris</taxon>
    </lineage>
</organism>
<evidence type="ECO:0000313" key="2">
    <source>
        <dbReference type="Proteomes" id="UP001054945"/>
    </source>
</evidence>